<feature type="compositionally biased region" description="Gly residues" evidence="1">
    <location>
        <begin position="258"/>
        <end position="270"/>
    </location>
</feature>
<dbReference type="InterPro" id="IPR029063">
    <property type="entry name" value="SAM-dependent_MTases_sf"/>
</dbReference>
<feature type="region of interest" description="Disordered" evidence="1">
    <location>
        <begin position="232"/>
        <end position="270"/>
    </location>
</feature>
<name>A0A5C4WB67_9ACTN</name>
<comment type="caution">
    <text evidence="2">The sequence shown here is derived from an EMBL/GenBank/DDBJ whole genome shotgun (WGS) entry which is preliminary data.</text>
</comment>
<gene>
    <name evidence="2" type="ORF">FH608_023965</name>
</gene>
<reference evidence="2 3" key="1">
    <citation type="submission" date="2019-10" db="EMBL/GenBank/DDBJ databases">
        <title>Nonomuraea sp. nov., isolated from Phyllanthus amarus.</title>
        <authorList>
            <person name="Klykleung N."/>
            <person name="Tanasupawat S."/>
        </authorList>
    </citation>
    <scope>NUCLEOTIDE SEQUENCE [LARGE SCALE GENOMIC DNA]</scope>
    <source>
        <strain evidence="2 3">PA1-10</strain>
    </source>
</reference>
<evidence type="ECO:0000313" key="3">
    <source>
        <dbReference type="Proteomes" id="UP000312512"/>
    </source>
</evidence>
<dbReference type="SUPFAM" id="SSF53335">
    <property type="entry name" value="S-adenosyl-L-methionine-dependent methyltransferases"/>
    <property type="match status" value="1"/>
</dbReference>
<protein>
    <recommendedName>
        <fullName evidence="4">SAM-dependent methyltransferase</fullName>
    </recommendedName>
</protein>
<dbReference type="Proteomes" id="UP000312512">
    <property type="component" value="Unassembled WGS sequence"/>
</dbReference>
<organism evidence="2 3">
    <name type="scientific">Nonomuraea phyllanthi</name>
    <dbReference type="NCBI Taxonomy" id="2219224"/>
    <lineage>
        <taxon>Bacteria</taxon>
        <taxon>Bacillati</taxon>
        <taxon>Actinomycetota</taxon>
        <taxon>Actinomycetes</taxon>
        <taxon>Streptosporangiales</taxon>
        <taxon>Streptosporangiaceae</taxon>
        <taxon>Nonomuraea</taxon>
    </lineage>
</organism>
<dbReference type="EMBL" id="VDLX02000009">
    <property type="protein sequence ID" value="KAB8192563.1"/>
    <property type="molecule type" value="Genomic_DNA"/>
</dbReference>
<dbReference type="OrthoDB" id="3669717at2"/>
<evidence type="ECO:0000313" key="2">
    <source>
        <dbReference type="EMBL" id="KAB8192563.1"/>
    </source>
</evidence>
<evidence type="ECO:0008006" key="4">
    <source>
        <dbReference type="Google" id="ProtNLM"/>
    </source>
</evidence>
<sequence>MSGPLARHLVSACTRLGDTVIHLDATDHQLVSAALVTGCRVTATFADPALAGVTWTRLTRTHLEDDLQVADLRVIRPENSAQALEDLSGTAALVVVQQSCAPSSDEAGRPAAGAAASDVQPIAVSAAATLLKPGGHLAVVTGLHRAEDRVVDPVPEVIRRARGAGLRYLQHIIALRLPVRGERIDPVMSQREVAAAQALPPCAGLPVSARVHSDVLLFTKVTGLADGSCELGEPRHKAKAGERTGSALAADSSPPAGSGQGGTTQAGGGR</sequence>
<dbReference type="AlphaFoldDB" id="A0A5C4WB67"/>
<keyword evidence="3" id="KW-1185">Reference proteome</keyword>
<proteinExistence type="predicted"/>
<dbReference type="RefSeq" id="WP_139632834.1">
    <property type="nucleotide sequence ID" value="NZ_VDLX02000009.1"/>
</dbReference>
<feature type="compositionally biased region" description="Low complexity" evidence="1">
    <location>
        <begin position="245"/>
        <end position="257"/>
    </location>
</feature>
<accession>A0A5C4WB67</accession>
<evidence type="ECO:0000256" key="1">
    <source>
        <dbReference type="SAM" id="MobiDB-lite"/>
    </source>
</evidence>
<feature type="compositionally biased region" description="Basic and acidic residues" evidence="1">
    <location>
        <begin position="232"/>
        <end position="242"/>
    </location>
</feature>